<feature type="domain" description="Damage-control phosphatase ARMT1-like metal-binding" evidence="1">
    <location>
        <begin position="4"/>
        <end position="215"/>
    </location>
</feature>
<evidence type="ECO:0000313" key="2">
    <source>
        <dbReference type="EMBL" id="VAW28892.1"/>
    </source>
</evidence>
<gene>
    <name evidence="2" type="ORF">MNBD_BACTEROID07-353</name>
</gene>
<dbReference type="InterPro" id="IPR002791">
    <property type="entry name" value="ARMT1-like_metal-bd"/>
</dbReference>
<name>A0A3B0URC4_9ZZZZ</name>
<evidence type="ECO:0000259" key="1">
    <source>
        <dbReference type="Pfam" id="PF01937"/>
    </source>
</evidence>
<feature type="non-terminal residue" evidence="2">
    <location>
        <position position="217"/>
    </location>
</feature>
<dbReference type="Gene3D" id="1.10.285.20">
    <property type="entry name" value="Uncharacterised protein PF01937, DUF89, domain 2"/>
    <property type="match status" value="1"/>
</dbReference>
<dbReference type="Pfam" id="PF01937">
    <property type="entry name" value="ARMT1-like_dom"/>
    <property type="match status" value="1"/>
</dbReference>
<dbReference type="AlphaFoldDB" id="A0A3B0URC4"/>
<organism evidence="2">
    <name type="scientific">hydrothermal vent metagenome</name>
    <dbReference type="NCBI Taxonomy" id="652676"/>
    <lineage>
        <taxon>unclassified sequences</taxon>
        <taxon>metagenomes</taxon>
        <taxon>ecological metagenomes</taxon>
    </lineage>
</organism>
<proteinExistence type="predicted"/>
<dbReference type="Gene3D" id="3.40.50.10880">
    <property type="entry name" value="Uncharacterised protein PF01937, DUF89, domain 3"/>
    <property type="match status" value="1"/>
</dbReference>
<reference evidence="2" key="1">
    <citation type="submission" date="2018-06" db="EMBL/GenBank/DDBJ databases">
        <authorList>
            <person name="Zhirakovskaya E."/>
        </authorList>
    </citation>
    <scope>NUCLEOTIDE SEQUENCE</scope>
</reference>
<accession>A0A3B0URC4</accession>
<protein>
    <submittedName>
        <fullName evidence="2">DUF89 protein CxxC subfamily</fullName>
    </submittedName>
</protein>
<dbReference type="EMBL" id="UOET01000294">
    <property type="protein sequence ID" value="VAW28892.1"/>
    <property type="molecule type" value="Genomic_DNA"/>
</dbReference>
<dbReference type="InterPro" id="IPR036075">
    <property type="entry name" value="ARMT-1-like_metal-bd_sf"/>
</dbReference>
<dbReference type="SUPFAM" id="SSF111321">
    <property type="entry name" value="AF1104-like"/>
    <property type="match status" value="1"/>
</dbReference>
<sequence>MKTYLDCLPCFVEQALRAARIATNDEKLIKKVLDEVGCMIRETPMENTPVESGIQVYGKISRITGVADPYREIKQQHIAEAKALLPELETMVAASEDPLLTAIRLAIAGNVIDLGINKTFDLVSDIRKILSQDFALFDYDAFKKELAEAKTILYLGDNAGESVFDKLLIQQFHKSVKYAVRTQPIINDVTMKEAVDSGLDEVAALIDSGSPAPGIIM</sequence>